<dbReference type="EMBL" id="BTGU01000019">
    <property type="protein sequence ID" value="GMN44969.1"/>
    <property type="molecule type" value="Genomic_DNA"/>
</dbReference>
<feature type="compositionally biased region" description="Polar residues" evidence="1">
    <location>
        <begin position="1"/>
        <end position="17"/>
    </location>
</feature>
<gene>
    <name evidence="2" type="ORF">TIFTF001_014162</name>
</gene>
<dbReference type="Proteomes" id="UP001187192">
    <property type="component" value="Unassembled WGS sequence"/>
</dbReference>
<proteinExistence type="predicted"/>
<protein>
    <submittedName>
        <fullName evidence="2">Uncharacterized protein</fullName>
    </submittedName>
</protein>
<comment type="caution">
    <text evidence="2">The sequence shown here is derived from an EMBL/GenBank/DDBJ whole genome shotgun (WGS) entry which is preliminary data.</text>
</comment>
<feature type="region of interest" description="Disordered" evidence="1">
    <location>
        <begin position="63"/>
        <end position="122"/>
    </location>
</feature>
<organism evidence="2 3">
    <name type="scientific">Ficus carica</name>
    <name type="common">Common fig</name>
    <dbReference type="NCBI Taxonomy" id="3494"/>
    <lineage>
        <taxon>Eukaryota</taxon>
        <taxon>Viridiplantae</taxon>
        <taxon>Streptophyta</taxon>
        <taxon>Embryophyta</taxon>
        <taxon>Tracheophyta</taxon>
        <taxon>Spermatophyta</taxon>
        <taxon>Magnoliopsida</taxon>
        <taxon>eudicotyledons</taxon>
        <taxon>Gunneridae</taxon>
        <taxon>Pentapetalae</taxon>
        <taxon>rosids</taxon>
        <taxon>fabids</taxon>
        <taxon>Rosales</taxon>
        <taxon>Moraceae</taxon>
        <taxon>Ficeae</taxon>
        <taxon>Ficus</taxon>
    </lineage>
</organism>
<feature type="region of interest" description="Disordered" evidence="1">
    <location>
        <begin position="1"/>
        <end position="47"/>
    </location>
</feature>
<sequence>MDEQGNQDFQDLNNPAPTGSQSTRRPPRRRGARAQRKPTQMEILTENVRSLIEVVRALVDREAHNAQYPPAQQEAAKSTPSRPPRSASRPRNPSPPGDRRSNPEPFAAAEDNPYRNQGEAEDVRRNATSIFDSLGRPGIYQRVGRERSMDKPTESHDRRIYHLQRQLDRLVGQQYGMEQVRTVDPPFTPAVMAHCTRPGSRCPP</sequence>
<accession>A0AA87ZWA7</accession>
<evidence type="ECO:0000313" key="3">
    <source>
        <dbReference type="Proteomes" id="UP001187192"/>
    </source>
</evidence>
<name>A0AA87ZWA7_FICCA</name>
<keyword evidence="3" id="KW-1185">Reference proteome</keyword>
<evidence type="ECO:0000313" key="2">
    <source>
        <dbReference type="EMBL" id="GMN44969.1"/>
    </source>
</evidence>
<feature type="compositionally biased region" description="Basic residues" evidence="1">
    <location>
        <begin position="25"/>
        <end position="36"/>
    </location>
</feature>
<reference evidence="2" key="1">
    <citation type="submission" date="2023-07" db="EMBL/GenBank/DDBJ databases">
        <title>draft genome sequence of fig (Ficus carica).</title>
        <authorList>
            <person name="Takahashi T."/>
            <person name="Nishimura K."/>
        </authorList>
    </citation>
    <scope>NUCLEOTIDE SEQUENCE</scope>
</reference>
<dbReference type="AlphaFoldDB" id="A0AA87ZWA7"/>
<evidence type="ECO:0000256" key="1">
    <source>
        <dbReference type="SAM" id="MobiDB-lite"/>
    </source>
</evidence>